<evidence type="ECO:0000256" key="7">
    <source>
        <dbReference type="ARBA" id="ARBA00022840"/>
    </source>
</evidence>
<evidence type="ECO:0000256" key="6">
    <source>
        <dbReference type="ARBA" id="ARBA00022741"/>
    </source>
</evidence>
<evidence type="ECO:0000256" key="13">
    <source>
        <dbReference type="ARBA" id="ARBA00023268"/>
    </source>
</evidence>
<comment type="cofactor">
    <cofactor evidence="18 19">
        <name>K(+)</name>
        <dbReference type="ChEBI" id="CHEBI:29103"/>
    </cofactor>
    <text evidence="18 19">Binds 1 potassium ion per subunit.</text>
</comment>
<comment type="catalytic activity">
    <reaction evidence="15 17 19">
        <text>(6S)-NADHX + ADP = AMP + phosphate + NADH + H(+)</text>
        <dbReference type="Rhea" id="RHEA:32223"/>
        <dbReference type="ChEBI" id="CHEBI:15378"/>
        <dbReference type="ChEBI" id="CHEBI:43474"/>
        <dbReference type="ChEBI" id="CHEBI:57945"/>
        <dbReference type="ChEBI" id="CHEBI:64074"/>
        <dbReference type="ChEBI" id="CHEBI:456215"/>
        <dbReference type="ChEBI" id="CHEBI:456216"/>
        <dbReference type="EC" id="4.2.1.136"/>
    </reaction>
</comment>
<evidence type="ECO:0000256" key="9">
    <source>
        <dbReference type="ARBA" id="ARBA00022958"/>
    </source>
</evidence>
<evidence type="ECO:0000256" key="10">
    <source>
        <dbReference type="ARBA" id="ARBA00023027"/>
    </source>
</evidence>
<comment type="similarity">
    <text evidence="3 19">In the N-terminal section; belongs to the NnrE/AIBP family.</text>
</comment>
<feature type="binding site" evidence="17">
    <location>
        <begin position="410"/>
        <end position="414"/>
    </location>
    <ligand>
        <name>AMP</name>
        <dbReference type="ChEBI" id="CHEBI:456215"/>
    </ligand>
</feature>
<feature type="binding site" evidence="17">
    <location>
        <position position="440"/>
    </location>
    <ligand>
        <name>AMP</name>
        <dbReference type="ChEBI" id="CHEBI:456215"/>
    </ligand>
</feature>
<comment type="subunit">
    <text evidence="17">Homotetramer.</text>
</comment>
<dbReference type="NCBIfam" id="TIGR00197">
    <property type="entry name" value="yjeF_nterm"/>
    <property type="match status" value="1"/>
</dbReference>
<dbReference type="Gene3D" id="3.40.1190.20">
    <property type="match status" value="1"/>
</dbReference>
<evidence type="ECO:0000259" key="20">
    <source>
        <dbReference type="PROSITE" id="PS51383"/>
    </source>
</evidence>
<evidence type="ECO:0000256" key="1">
    <source>
        <dbReference type="ARBA" id="ARBA00000013"/>
    </source>
</evidence>
<keyword evidence="10 17" id="KW-0520">NAD</keyword>
<dbReference type="EC" id="5.1.99.6" evidence="19"/>
<dbReference type="Pfam" id="PF01256">
    <property type="entry name" value="Carb_kinase"/>
    <property type="match status" value="1"/>
</dbReference>
<feature type="binding site" evidence="17">
    <location>
        <position position="373"/>
    </location>
    <ligand>
        <name>(6S)-NADPHX</name>
        <dbReference type="ChEBI" id="CHEBI:64076"/>
    </ligand>
</feature>
<keyword evidence="9 18" id="KW-0630">Potassium</keyword>
<comment type="catalytic activity">
    <reaction evidence="2 18 19">
        <text>(6R)-NADPHX = (6S)-NADPHX</text>
        <dbReference type="Rhea" id="RHEA:32227"/>
        <dbReference type="ChEBI" id="CHEBI:64076"/>
        <dbReference type="ChEBI" id="CHEBI:64077"/>
        <dbReference type="EC" id="5.1.99.6"/>
    </reaction>
</comment>
<dbReference type="PROSITE" id="PS51385">
    <property type="entry name" value="YJEF_N"/>
    <property type="match status" value="1"/>
</dbReference>
<evidence type="ECO:0000256" key="14">
    <source>
        <dbReference type="ARBA" id="ARBA00025153"/>
    </source>
</evidence>
<comment type="function">
    <text evidence="18">Catalyzes the epimerization of the S- and R-forms of NAD(P)HX, a damaged form of NAD(P)H that is a result of enzymatic or heat-dependent hydration. This is a prerequisite for the S-specific NAD(P)H-hydrate dehydratase to allow the repair of both epimers of NAD(P)HX.</text>
</comment>
<feature type="binding site" evidence="18">
    <location>
        <position position="167"/>
    </location>
    <ligand>
        <name>K(+)</name>
        <dbReference type="ChEBI" id="CHEBI:29103"/>
    </ligand>
</feature>
<dbReference type="HAMAP" id="MF_01965">
    <property type="entry name" value="NADHX_dehydratase"/>
    <property type="match status" value="1"/>
</dbReference>
<protein>
    <recommendedName>
        <fullName evidence="19">Bifunctional NAD(P)H-hydrate repair enzyme</fullName>
    </recommendedName>
    <alternativeName>
        <fullName evidence="19">Nicotinamide nucleotide repair protein</fullName>
    </alternativeName>
    <domain>
        <recommendedName>
            <fullName evidence="19">ADP-dependent (S)-NAD(P)H-hydrate dehydratase</fullName>
            <ecNumber evidence="19">4.2.1.136</ecNumber>
        </recommendedName>
        <alternativeName>
            <fullName evidence="19">ADP-dependent NAD(P)HX dehydratase</fullName>
        </alternativeName>
    </domain>
    <domain>
        <recommendedName>
            <fullName evidence="19">NAD(P)H-hydrate epimerase</fullName>
            <ecNumber evidence="19">5.1.99.6</ecNumber>
        </recommendedName>
    </domain>
</protein>
<comment type="function">
    <text evidence="17">Catalyzes the dehydration of the S-form of NAD(P)HX at the expense of ADP, which is converted to AMP. Together with NAD(P)HX epimerase, which catalyzes the epimerization of the S- and R-forms, the enzyme allows the repair of both epimers of NAD(P)HX, a damaged form of NAD(P)H that is a result of enzymatic or heat-dependent hydration.</text>
</comment>
<dbReference type="NCBIfam" id="TIGR00196">
    <property type="entry name" value="yjeF_cterm"/>
    <property type="match status" value="1"/>
</dbReference>
<comment type="catalytic activity">
    <reaction evidence="1 18 19">
        <text>(6R)-NADHX = (6S)-NADHX</text>
        <dbReference type="Rhea" id="RHEA:32215"/>
        <dbReference type="ChEBI" id="CHEBI:64074"/>
        <dbReference type="ChEBI" id="CHEBI:64075"/>
        <dbReference type="EC" id="5.1.99.6"/>
    </reaction>
</comment>
<evidence type="ECO:0000256" key="19">
    <source>
        <dbReference type="PIRNR" id="PIRNR017184"/>
    </source>
</evidence>
<proteinExistence type="inferred from homology"/>
<keyword evidence="5 18" id="KW-0479">Metal-binding</keyword>
<evidence type="ECO:0000256" key="5">
    <source>
        <dbReference type="ARBA" id="ARBA00022723"/>
    </source>
</evidence>
<comment type="similarity">
    <text evidence="18">Belongs to the NnrE/AIBP family.</text>
</comment>
<keyword evidence="6 17" id="KW-0547">Nucleotide-binding</keyword>
<evidence type="ECO:0000313" key="22">
    <source>
        <dbReference type="EMBL" id="RDH88650.1"/>
    </source>
</evidence>
<dbReference type="GO" id="GO:0046872">
    <property type="term" value="F:metal ion binding"/>
    <property type="evidence" value="ECO:0007669"/>
    <property type="project" value="UniProtKB-UniRule"/>
</dbReference>
<dbReference type="AlphaFoldDB" id="A0A370DVH5"/>
<evidence type="ECO:0000256" key="11">
    <source>
        <dbReference type="ARBA" id="ARBA00023235"/>
    </source>
</evidence>
<comment type="function">
    <text evidence="14 19">Bifunctional enzyme that catalyzes the epimerization of the S- and R-forms of NAD(P)HX and the dehydration of the S-form of NAD(P)HX at the expense of ADP, which is converted to AMP. This allows the repair of both epimers of NAD(P)HX, a damaged form of NAD(P)H that is a result of enzymatic or heat-dependent hydration.</text>
</comment>
<dbReference type="PIRSF" id="PIRSF017184">
    <property type="entry name" value="Nnr"/>
    <property type="match status" value="1"/>
</dbReference>
<reference evidence="22 23" key="1">
    <citation type="journal article" date="2018" name="ISME J.">
        <title>Endosymbiont genomes yield clues of tubeworm success.</title>
        <authorList>
            <person name="Li Y."/>
            <person name="Liles M.R."/>
            <person name="Halanych K.M."/>
        </authorList>
    </citation>
    <scope>NUCLEOTIDE SEQUENCE [LARGE SCALE GENOMIC DNA]</scope>
    <source>
        <strain evidence="22">A1462</strain>
    </source>
</reference>
<dbReference type="GO" id="GO:0052856">
    <property type="term" value="F:NAD(P)HX epimerase activity"/>
    <property type="evidence" value="ECO:0007669"/>
    <property type="project" value="UniProtKB-UniRule"/>
</dbReference>
<feature type="domain" description="YjeF N-terminal" evidence="21">
    <location>
        <begin position="20"/>
        <end position="221"/>
    </location>
</feature>
<dbReference type="PANTHER" id="PTHR12592">
    <property type="entry name" value="ATP-DEPENDENT (S)-NAD(P)H-HYDRATE DEHYDRATASE FAMILY MEMBER"/>
    <property type="match status" value="1"/>
</dbReference>
<comment type="caution">
    <text evidence="22">The sequence shown here is derived from an EMBL/GenBank/DDBJ whole genome shotgun (WGS) entry which is preliminary data.</text>
</comment>
<dbReference type="GO" id="GO:0046496">
    <property type="term" value="P:nicotinamide nucleotide metabolic process"/>
    <property type="evidence" value="ECO:0007669"/>
    <property type="project" value="UniProtKB-UniRule"/>
</dbReference>
<feature type="binding site" evidence="18">
    <location>
        <begin position="135"/>
        <end position="141"/>
    </location>
    <ligand>
        <name>(6S)-NADPHX</name>
        <dbReference type="ChEBI" id="CHEBI:64076"/>
    </ligand>
</feature>
<evidence type="ECO:0000256" key="3">
    <source>
        <dbReference type="ARBA" id="ARBA00006001"/>
    </source>
</evidence>
<evidence type="ECO:0000256" key="15">
    <source>
        <dbReference type="ARBA" id="ARBA00048238"/>
    </source>
</evidence>
<keyword evidence="7 17" id="KW-0067">ATP-binding</keyword>
<feature type="binding site" evidence="18">
    <location>
        <position position="131"/>
    </location>
    <ligand>
        <name>K(+)</name>
        <dbReference type="ChEBI" id="CHEBI:29103"/>
    </ligand>
</feature>
<dbReference type="Gene3D" id="3.40.50.10260">
    <property type="entry name" value="YjeF N-terminal domain"/>
    <property type="match status" value="1"/>
</dbReference>
<evidence type="ECO:0000256" key="2">
    <source>
        <dbReference type="ARBA" id="ARBA00000909"/>
    </source>
</evidence>
<dbReference type="InterPro" id="IPR004443">
    <property type="entry name" value="YjeF_N_dom"/>
</dbReference>
<feature type="binding site" evidence="17">
    <location>
        <position position="327"/>
    </location>
    <ligand>
        <name>(6S)-NADPHX</name>
        <dbReference type="ChEBI" id="CHEBI:64076"/>
    </ligand>
</feature>
<evidence type="ECO:0000256" key="18">
    <source>
        <dbReference type="HAMAP-Rule" id="MF_01966"/>
    </source>
</evidence>
<dbReference type="Proteomes" id="UP000254771">
    <property type="component" value="Unassembled WGS sequence"/>
</dbReference>
<name>A0A370DVH5_9GAMM</name>
<dbReference type="PANTHER" id="PTHR12592:SF0">
    <property type="entry name" value="ATP-DEPENDENT (S)-NAD(P)H-HYDRATE DEHYDRATASE"/>
    <property type="match status" value="1"/>
</dbReference>
<evidence type="ECO:0000256" key="4">
    <source>
        <dbReference type="ARBA" id="ARBA00009524"/>
    </source>
</evidence>
<dbReference type="PROSITE" id="PS51383">
    <property type="entry name" value="YJEF_C_3"/>
    <property type="match status" value="1"/>
</dbReference>
<feature type="binding site" evidence="18">
    <location>
        <position position="164"/>
    </location>
    <ligand>
        <name>(6S)-NADPHX</name>
        <dbReference type="ChEBI" id="CHEBI:64076"/>
    </ligand>
</feature>
<evidence type="ECO:0000259" key="21">
    <source>
        <dbReference type="PROSITE" id="PS51385"/>
    </source>
</evidence>
<accession>A0A370DVH5</accession>
<keyword evidence="13" id="KW-0511">Multifunctional enzyme</keyword>
<dbReference type="InterPro" id="IPR030677">
    <property type="entry name" value="Nnr"/>
</dbReference>
<evidence type="ECO:0000256" key="8">
    <source>
        <dbReference type="ARBA" id="ARBA00022857"/>
    </source>
</evidence>
<dbReference type="Pfam" id="PF03853">
    <property type="entry name" value="YjeF_N"/>
    <property type="match status" value="1"/>
</dbReference>
<feature type="domain" description="YjeF C-terminal" evidence="20">
    <location>
        <begin position="231"/>
        <end position="499"/>
    </location>
</feature>
<keyword evidence="8 17" id="KW-0521">NADP</keyword>
<evidence type="ECO:0000256" key="17">
    <source>
        <dbReference type="HAMAP-Rule" id="MF_01965"/>
    </source>
</evidence>
<keyword evidence="23" id="KW-1185">Reference proteome</keyword>
<dbReference type="InterPro" id="IPR036652">
    <property type="entry name" value="YjeF_N_dom_sf"/>
</dbReference>
<dbReference type="InterPro" id="IPR029056">
    <property type="entry name" value="Ribokinase-like"/>
</dbReference>
<comment type="catalytic activity">
    <reaction evidence="16 17 19">
        <text>(6S)-NADPHX + ADP = AMP + phosphate + NADPH + H(+)</text>
        <dbReference type="Rhea" id="RHEA:32235"/>
        <dbReference type="ChEBI" id="CHEBI:15378"/>
        <dbReference type="ChEBI" id="CHEBI:43474"/>
        <dbReference type="ChEBI" id="CHEBI:57783"/>
        <dbReference type="ChEBI" id="CHEBI:64076"/>
        <dbReference type="ChEBI" id="CHEBI:456215"/>
        <dbReference type="ChEBI" id="CHEBI:456216"/>
        <dbReference type="EC" id="4.2.1.136"/>
    </reaction>
</comment>
<sequence length="505" mass="53401">MRVLPYTESLPYALYRADQVRAFDRIAIEEYEIPGADLMQRAGSRIFQLLQASWPAARHITVICGTGNNGGDGFVVARLARQAGLEVLLLQLGDSARIRGDALTMAQKWEEAGGETAPFPGLPRKTDLIIDALLGTGLERDVTGAWAEAIESINRHQAPVLAVDIPSGLNSDTGQVMGIAVRADATLSFIGLKQGMFTGAGPDYCGRIHFDALELPARIYSRQILSARRIDWKKQSQLLAPRRRTAHKGDFGHLLLIGGDRGFSGAIRLAAEAAARTGTGLVSVATHPDNAPLLNIGRPELMCHAVAKDESLAPLIERADAIAIGPGLGRGEWGRSLYQQALASGLPLVVDADALNLLAQAPIKRSDWILTPHPGEAGRLLGEKTSQIQANRFEALKSLQERFGGTQVLKGAGTLITDGSSRPPALCSDGNPGMATGGSGDILTGIIAALLAQGFEPGLAAELGVALHAAAGDRAAVQGERGMLAGDLLPELRPLLNLEFGTYEA</sequence>
<feature type="binding site" evidence="18">
    <location>
        <begin position="68"/>
        <end position="72"/>
    </location>
    <ligand>
        <name>(6S)-NADPHX</name>
        <dbReference type="ChEBI" id="CHEBI:64076"/>
    </ligand>
</feature>
<evidence type="ECO:0000256" key="16">
    <source>
        <dbReference type="ARBA" id="ARBA00049209"/>
    </source>
</evidence>
<feature type="binding site" evidence="17">
    <location>
        <position position="441"/>
    </location>
    <ligand>
        <name>(6S)-NADPHX</name>
        <dbReference type="ChEBI" id="CHEBI:64076"/>
    </ligand>
</feature>
<comment type="similarity">
    <text evidence="17">Belongs to the NnrD/CARKD family.</text>
</comment>
<evidence type="ECO:0000313" key="23">
    <source>
        <dbReference type="Proteomes" id="UP000254771"/>
    </source>
</evidence>
<dbReference type="EC" id="4.2.1.136" evidence="19"/>
<dbReference type="GO" id="GO:0005524">
    <property type="term" value="F:ATP binding"/>
    <property type="evidence" value="ECO:0007669"/>
    <property type="project" value="UniProtKB-UniRule"/>
</dbReference>
<gene>
    <name evidence="17" type="primary">nnrD</name>
    <name evidence="18" type="synonym">nnrE</name>
    <name evidence="22" type="ORF">DIZ78_00175</name>
</gene>
<comment type="cofactor">
    <cofactor evidence="17">
        <name>Mg(2+)</name>
        <dbReference type="ChEBI" id="CHEBI:18420"/>
    </cofactor>
</comment>
<dbReference type="FunFam" id="3.40.50.10260:FF:000003">
    <property type="entry name" value="Multifunctional fusion protein"/>
    <property type="match status" value="1"/>
</dbReference>
<dbReference type="EMBL" id="QFXE01000001">
    <property type="protein sequence ID" value="RDH88650.1"/>
    <property type="molecule type" value="Genomic_DNA"/>
</dbReference>
<comment type="similarity">
    <text evidence="4 19">In the C-terminal section; belongs to the NnrD/CARKD family.</text>
</comment>
<dbReference type="CDD" id="cd01171">
    <property type="entry name" value="YXKO-related"/>
    <property type="match status" value="1"/>
</dbReference>
<dbReference type="GO" id="GO:0052855">
    <property type="term" value="F:ADP-dependent NAD(P)H-hydrate dehydratase activity"/>
    <property type="evidence" value="ECO:0007669"/>
    <property type="project" value="UniProtKB-UniRule"/>
</dbReference>
<keyword evidence="11 18" id="KW-0413">Isomerase</keyword>
<dbReference type="InterPro" id="IPR000631">
    <property type="entry name" value="CARKD"/>
</dbReference>
<dbReference type="SUPFAM" id="SSF64153">
    <property type="entry name" value="YjeF N-terminal domain-like"/>
    <property type="match status" value="1"/>
</dbReference>
<feature type="binding site" evidence="18">
    <location>
        <position position="69"/>
    </location>
    <ligand>
        <name>K(+)</name>
        <dbReference type="ChEBI" id="CHEBI:29103"/>
    </ligand>
</feature>
<comment type="caution">
    <text evidence="18">Lacks conserved residue(s) required for the propagation of feature annotation.</text>
</comment>
<dbReference type="GO" id="GO:0110051">
    <property type="term" value="P:metabolite repair"/>
    <property type="evidence" value="ECO:0007669"/>
    <property type="project" value="TreeGrafter"/>
</dbReference>
<evidence type="ECO:0000256" key="12">
    <source>
        <dbReference type="ARBA" id="ARBA00023239"/>
    </source>
</evidence>
<dbReference type="SUPFAM" id="SSF53613">
    <property type="entry name" value="Ribokinase-like"/>
    <property type="match status" value="1"/>
</dbReference>
<dbReference type="HAMAP" id="MF_01966">
    <property type="entry name" value="NADHX_epimerase"/>
    <property type="match status" value="1"/>
</dbReference>
<feature type="binding site" evidence="17">
    <location>
        <position position="266"/>
    </location>
    <ligand>
        <name>(6S)-NADPHX</name>
        <dbReference type="ChEBI" id="CHEBI:64076"/>
    </ligand>
</feature>
<keyword evidence="12 17" id="KW-0456">Lyase</keyword>
<organism evidence="22 23">
    <name type="scientific">endosymbiont of Escarpia spicata</name>
    <dbReference type="NCBI Taxonomy" id="2200908"/>
    <lineage>
        <taxon>Bacteria</taxon>
        <taxon>Pseudomonadati</taxon>
        <taxon>Pseudomonadota</taxon>
        <taxon>Gammaproteobacteria</taxon>
        <taxon>sulfur-oxidizing symbionts</taxon>
    </lineage>
</organism>